<evidence type="ECO:0000313" key="1">
    <source>
        <dbReference type="EMBL" id="GFR76331.1"/>
    </source>
</evidence>
<evidence type="ECO:0000313" key="2">
    <source>
        <dbReference type="Proteomes" id="UP000762676"/>
    </source>
</evidence>
<dbReference type="AlphaFoldDB" id="A0AAV4FU05"/>
<dbReference type="EMBL" id="BMAT01011637">
    <property type="protein sequence ID" value="GFR76331.1"/>
    <property type="molecule type" value="Genomic_DNA"/>
</dbReference>
<reference evidence="1 2" key="1">
    <citation type="journal article" date="2021" name="Elife">
        <title>Chloroplast acquisition without the gene transfer in kleptoplastic sea slugs, Plakobranchus ocellatus.</title>
        <authorList>
            <person name="Maeda T."/>
            <person name="Takahashi S."/>
            <person name="Yoshida T."/>
            <person name="Shimamura S."/>
            <person name="Takaki Y."/>
            <person name="Nagai Y."/>
            <person name="Toyoda A."/>
            <person name="Suzuki Y."/>
            <person name="Arimoto A."/>
            <person name="Ishii H."/>
            <person name="Satoh N."/>
            <person name="Nishiyama T."/>
            <person name="Hasebe M."/>
            <person name="Maruyama T."/>
            <person name="Minagawa J."/>
            <person name="Obokata J."/>
            <person name="Shigenobu S."/>
        </authorList>
    </citation>
    <scope>NUCLEOTIDE SEQUENCE [LARGE SCALE GENOMIC DNA]</scope>
</reference>
<sequence>MYVRGRDIGLHQTREGQRTKQYRYTMFILCHVENKTVQSLVSDVNGLRGWLSSPAETIPGKALWICSSYQRCVSLQWTPAGTGNLETPGSSR</sequence>
<name>A0AAV4FU05_9GAST</name>
<gene>
    <name evidence="1" type="ORF">ElyMa_005798000</name>
</gene>
<proteinExistence type="predicted"/>
<accession>A0AAV4FU05</accession>
<protein>
    <submittedName>
        <fullName evidence="1">Uncharacterized protein</fullName>
    </submittedName>
</protein>
<keyword evidence="2" id="KW-1185">Reference proteome</keyword>
<comment type="caution">
    <text evidence="1">The sequence shown here is derived from an EMBL/GenBank/DDBJ whole genome shotgun (WGS) entry which is preliminary data.</text>
</comment>
<dbReference type="Proteomes" id="UP000762676">
    <property type="component" value="Unassembled WGS sequence"/>
</dbReference>
<organism evidence="1 2">
    <name type="scientific">Elysia marginata</name>
    <dbReference type="NCBI Taxonomy" id="1093978"/>
    <lineage>
        <taxon>Eukaryota</taxon>
        <taxon>Metazoa</taxon>
        <taxon>Spiralia</taxon>
        <taxon>Lophotrochozoa</taxon>
        <taxon>Mollusca</taxon>
        <taxon>Gastropoda</taxon>
        <taxon>Heterobranchia</taxon>
        <taxon>Euthyneura</taxon>
        <taxon>Panpulmonata</taxon>
        <taxon>Sacoglossa</taxon>
        <taxon>Placobranchoidea</taxon>
        <taxon>Plakobranchidae</taxon>
        <taxon>Elysia</taxon>
    </lineage>
</organism>